<feature type="region of interest" description="Disordered" evidence="5">
    <location>
        <begin position="489"/>
        <end position="563"/>
    </location>
</feature>
<dbReference type="InterPro" id="IPR029021">
    <property type="entry name" value="Prot-tyrosine_phosphatase-like"/>
</dbReference>
<feature type="region of interest" description="Disordered" evidence="5">
    <location>
        <begin position="1"/>
        <end position="175"/>
    </location>
</feature>
<reference evidence="9 10" key="1">
    <citation type="submission" date="2016-06" db="EMBL/GenBank/DDBJ databases">
        <title>Evolution of pathogenesis and genome organization in the Tremellales.</title>
        <authorList>
            <person name="Cuomo C."/>
            <person name="Litvintseva A."/>
            <person name="Heitman J."/>
            <person name="Chen Y."/>
            <person name="Sun S."/>
            <person name="Springer D."/>
            <person name="Dromer F."/>
            <person name="Young S."/>
            <person name="Zeng Q."/>
            <person name="Chapman S."/>
            <person name="Gujja S."/>
            <person name="Saif S."/>
            <person name="Birren B."/>
        </authorList>
    </citation>
    <scope>NUCLEOTIDE SEQUENCE [LARGE SCALE GENOMIC DNA]</scope>
    <source>
        <strain evidence="9 10">ATCC 28783</strain>
    </source>
</reference>
<feature type="compositionally biased region" description="Polar residues" evidence="5">
    <location>
        <begin position="20"/>
        <end position="34"/>
    </location>
</feature>
<evidence type="ECO:0000259" key="8">
    <source>
        <dbReference type="PROSITE" id="PS50206"/>
    </source>
</evidence>
<dbReference type="CDD" id="cd14498">
    <property type="entry name" value="DSP"/>
    <property type="match status" value="1"/>
</dbReference>
<feature type="region of interest" description="Disordered" evidence="5">
    <location>
        <begin position="730"/>
        <end position="881"/>
    </location>
</feature>
<feature type="compositionally biased region" description="Basic and acidic residues" evidence="5">
    <location>
        <begin position="784"/>
        <end position="808"/>
    </location>
</feature>
<feature type="compositionally biased region" description="Polar residues" evidence="5">
    <location>
        <begin position="146"/>
        <end position="173"/>
    </location>
</feature>
<dbReference type="InterPro" id="IPR000387">
    <property type="entry name" value="Tyr_Pase_dom"/>
</dbReference>
<feature type="compositionally biased region" description="Low complexity" evidence="5">
    <location>
        <begin position="540"/>
        <end position="563"/>
    </location>
</feature>
<sequence length="881" mass="94501">MSPSIISPNPRISGPPCKSPNHSIPTPSQTSDSSPLFAGFLSHSSHASPMSYPTTPMSHSPPSPDSPTSDLPYLSSPKSPPPLPSSPYQADPVISPFSPSMSQPTTARPQKQDVSSIGSSSSNGGTAKHRPRPLDLKAPANDGKGTPSSSQSAQFDTKDPLTTSDSVGSSMSETFDELSRLRRDVLKNLEKRPVDISSGSSASSDTTNSAPAVTIHPPQSDDNAIELSEFLSVQSDQTRYLILDTRPLGDFLEAYFPGSANISIPTLMLKRFKARSGDKCTTWDALSAFISTPEGKGIWDKINPCQPLDVFVIGRDGSDNLPFTVQNVLEPLLEQGRARVLVGGWNAVLSSPQARSQLVVTAEWTESEVEGGEALPPPPKSAPAFDFPPPPIPPSVPLRVSHHPSMPSLRSEGSSAPFRVNAPGAISTRRTPKLSLRLDQPLRSATLPSEGSNFLTATSSSFASGRKSPGLSISVPKSPGFLSVQALCHEQSKRPPSPSTFGAVPPPPLANNDDTTESLLSPPSPYSASHTARPGMRDLGSATSSGSSSGWPTNSSNSSDQSSSMNLTARNVISPFVVTTILPSFLYLGPEIASMRDIEELRRLGVKRVLNVAIECEDEHSLGLREKFERYLKVPMRDIVEETGVARNLREACNFLDDARLHSSPTYVHCKAGKSRSVTVVLAYLIHANAWTLKTSYAYVAERRKGISPNIGFVAELMQFEESELGIRQSGGVHGEAARAGGAAGPSRGEEKDDSPRDRKMRESLPPAWASSLDSSRLPSPLVDVEKDKLEKEQEEKRKIGEEREVRKNGQWVHQRRAPVDRTTLQPGRRVSKAGLESLRPLASVNPSTSPRTSPGLSPSPGGKEGNHAVTPGGEGRLNWV</sequence>
<dbReference type="Gene3D" id="3.40.250.10">
    <property type="entry name" value="Rhodanese-like domain"/>
    <property type="match status" value="1"/>
</dbReference>
<keyword evidence="4" id="KW-0904">Protein phosphatase</keyword>
<feature type="domain" description="Tyrosine specific protein phosphatases" evidence="7">
    <location>
        <begin position="647"/>
        <end position="707"/>
    </location>
</feature>
<evidence type="ECO:0000313" key="10">
    <source>
        <dbReference type="Proteomes" id="UP000289152"/>
    </source>
</evidence>
<feature type="compositionally biased region" description="Low complexity" evidence="5">
    <location>
        <begin position="1"/>
        <end position="16"/>
    </location>
</feature>
<evidence type="ECO:0000256" key="4">
    <source>
        <dbReference type="ARBA" id="ARBA00022912"/>
    </source>
</evidence>
<feature type="region of interest" description="Disordered" evidence="5">
    <location>
        <begin position="367"/>
        <end position="438"/>
    </location>
</feature>
<evidence type="ECO:0000256" key="3">
    <source>
        <dbReference type="ARBA" id="ARBA00022801"/>
    </source>
</evidence>
<feature type="compositionally biased region" description="Low complexity" evidence="5">
    <location>
        <begin position="771"/>
        <end position="782"/>
    </location>
</feature>
<evidence type="ECO:0000313" key="9">
    <source>
        <dbReference type="EMBL" id="RXK38590.1"/>
    </source>
</evidence>
<dbReference type="PANTHER" id="PTHR10159:SF530">
    <property type="entry name" value="DUAL SPECIFICITY PROTEIN PHOSPHATASE DDB_G0271350-RELATED"/>
    <property type="match status" value="1"/>
</dbReference>
<feature type="compositionally biased region" description="Polar residues" evidence="5">
    <location>
        <begin position="845"/>
        <end position="857"/>
    </location>
</feature>
<dbReference type="InterPro" id="IPR000340">
    <property type="entry name" value="Dual-sp_phosphatase_cat-dom"/>
</dbReference>
<dbReference type="STRING" id="5217.A0A4Q1BLM4"/>
<feature type="compositionally biased region" description="Low complexity" evidence="5">
    <location>
        <begin position="66"/>
        <end position="77"/>
    </location>
</feature>
<dbReference type="PROSITE" id="PS50056">
    <property type="entry name" value="TYR_PHOSPHATASE_2"/>
    <property type="match status" value="1"/>
</dbReference>
<feature type="region of interest" description="Disordered" evidence="5">
    <location>
        <begin position="192"/>
        <end position="220"/>
    </location>
</feature>
<feature type="compositionally biased region" description="Low complexity" evidence="5">
    <location>
        <begin position="115"/>
        <end position="125"/>
    </location>
</feature>
<organism evidence="9 10">
    <name type="scientific">Tremella mesenterica</name>
    <name type="common">Jelly fungus</name>
    <dbReference type="NCBI Taxonomy" id="5217"/>
    <lineage>
        <taxon>Eukaryota</taxon>
        <taxon>Fungi</taxon>
        <taxon>Dikarya</taxon>
        <taxon>Basidiomycota</taxon>
        <taxon>Agaricomycotina</taxon>
        <taxon>Tremellomycetes</taxon>
        <taxon>Tremellales</taxon>
        <taxon>Tremellaceae</taxon>
        <taxon>Tremella</taxon>
    </lineage>
</organism>
<dbReference type="AlphaFoldDB" id="A0A4Q1BLM4"/>
<dbReference type="InterPro" id="IPR036873">
    <property type="entry name" value="Rhodanese-like_dom_sf"/>
</dbReference>
<dbReference type="PANTHER" id="PTHR10159">
    <property type="entry name" value="DUAL SPECIFICITY PROTEIN PHOSPHATASE"/>
    <property type="match status" value="1"/>
</dbReference>
<feature type="compositionally biased region" description="Polar residues" evidence="5">
    <location>
        <begin position="97"/>
        <end position="114"/>
    </location>
</feature>
<dbReference type="GO" id="GO:0005737">
    <property type="term" value="C:cytoplasm"/>
    <property type="evidence" value="ECO:0007669"/>
    <property type="project" value="TreeGrafter"/>
</dbReference>
<feature type="domain" description="Tyrosine-protein phosphatase" evidence="6">
    <location>
        <begin position="576"/>
        <end position="726"/>
    </location>
</feature>
<dbReference type="SUPFAM" id="SSF52799">
    <property type="entry name" value="(Phosphotyrosine protein) phosphatases II"/>
    <property type="match status" value="1"/>
</dbReference>
<feature type="compositionally biased region" description="Low complexity" evidence="5">
    <location>
        <begin position="197"/>
        <end position="210"/>
    </location>
</feature>
<feature type="compositionally biased region" description="Pro residues" evidence="5">
    <location>
        <begin position="375"/>
        <end position="396"/>
    </location>
</feature>
<dbReference type="InterPro" id="IPR001763">
    <property type="entry name" value="Rhodanese-like_dom"/>
</dbReference>
<evidence type="ECO:0000256" key="1">
    <source>
        <dbReference type="ARBA" id="ARBA00008601"/>
    </source>
</evidence>
<proteinExistence type="inferred from homology"/>
<feature type="compositionally biased region" description="Low complexity" evidence="5">
    <location>
        <begin position="48"/>
        <end position="58"/>
    </location>
</feature>
<dbReference type="VEuPathDB" id="FungiDB:TREMEDRAFT_62249"/>
<keyword evidence="10" id="KW-1185">Reference proteome</keyword>
<gene>
    <name evidence="9" type="ORF">M231_04096</name>
</gene>
<dbReference type="EMBL" id="SDIL01000045">
    <property type="protein sequence ID" value="RXK38590.1"/>
    <property type="molecule type" value="Genomic_DNA"/>
</dbReference>
<evidence type="ECO:0000256" key="5">
    <source>
        <dbReference type="SAM" id="MobiDB-lite"/>
    </source>
</evidence>
<dbReference type="Pfam" id="PF00782">
    <property type="entry name" value="DSPc"/>
    <property type="match status" value="1"/>
</dbReference>
<dbReference type="FunFam" id="3.90.190.10:FF:000120">
    <property type="entry name" value="MAP kinase phosphatase, putative"/>
    <property type="match status" value="1"/>
</dbReference>
<dbReference type="EC" id="3.1.3.48" evidence="2"/>
<evidence type="ECO:0000259" key="6">
    <source>
        <dbReference type="PROSITE" id="PS50054"/>
    </source>
</evidence>
<protein>
    <recommendedName>
        <fullName evidence="2">protein-tyrosine-phosphatase</fullName>
        <ecNumber evidence="2">3.1.3.48</ecNumber>
    </recommendedName>
</protein>
<keyword evidence="3" id="KW-0378">Hydrolase</keyword>
<dbReference type="InterPro" id="IPR020422">
    <property type="entry name" value="TYR_PHOSPHATASE_DUAL_dom"/>
</dbReference>
<accession>A0A4Q1BLM4</accession>
<dbReference type="GO" id="GO:0043409">
    <property type="term" value="P:negative regulation of MAPK cascade"/>
    <property type="evidence" value="ECO:0007669"/>
    <property type="project" value="TreeGrafter"/>
</dbReference>
<dbReference type="Gene3D" id="3.90.190.10">
    <property type="entry name" value="Protein tyrosine phosphatase superfamily"/>
    <property type="match status" value="1"/>
</dbReference>
<evidence type="ECO:0000259" key="7">
    <source>
        <dbReference type="PROSITE" id="PS50056"/>
    </source>
</evidence>
<dbReference type="PROSITE" id="PS50206">
    <property type="entry name" value="RHODANESE_3"/>
    <property type="match status" value="1"/>
</dbReference>
<feature type="compositionally biased region" description="Basic and acidic residues" evidence="5">
    <location>
        <begin position="748"/>
        <end position="763"/>
    </location>
</feature>
<dbReference type="PROSITE" id="PS50054">
    <property type="entry name" value="TYR_PHOSPHATASE_DUAL"/>
    <property type="match status" value="1"/>
</dbReference>
<dbReference type="InParanoid" id="A0A4Q1BLM4"/>
<comment type="caution">
    <text evidence="9">The sequence shown here is derived from an EMBL/GenBank/DDBJ whole genome shotgun (WGS) entry which is preliminary data.</text>
</comment>
<dbReference type="Proteomes" id="UP000289152">
    <property type="component" value="Unassembled WGS sequence"/>
</dbReference>
<dbReference type="GO" id="GO:0004725">
    <property type="term" value="F:protein tyrosine phosphatase activity"/>
    <property type="evidence" value="ECO:0007669"/>
    <property type="project" value="UniProtKB-EC"/>
</dbReference>
<name>A0A4Q1BLM4_TREME</name>
<dbReference type="OrthoDB" id="273181at2759"/>
<dbReference type="SMART" id="SM00195">
    <property type="entry name" value="DSPc"/>
    <property type="match status" value="1"/>
</dbReference>
<evidence type="ECO:0000256" key="2">
    <source>
        <dbReference type="ARBA" id="ARBA00013064"/>
    </source>
</evidence>
<comment type="similarity">
    <text evidence="1">Belongs to the protein-tyrosine phosphatase family. Non-receptor class dual specificity subfamily.</text>
</comment>
<dbReference type="SUPFAM" id="SSF52821">
    <property type="entry name" value="Rhodanese/Cell cycle control phosphatase"/>
    <property type="match status" value="1"/>
</dbReference>
<feature type="domain" description="Rhodanese" evidence="8">
    <location>
        <begin position="236"/>
        <end position="357"/>
    </location>
</feature>